<accession>A3K8R8</accession>
<dbReference type="Gene3D" id="3.40.630.30">
    <property type="match status" value="1"/>
</dbReference>
<dbReference type="GO" id="GO:0019491">
    <property type="term" value="P:ectoine biosynthetic process"/>
    <property type="evidence" value="ECO:0007669"/>
    <property type="project" value="UniProtKB-UniPathway"/>
</dbReference>
<organism evidence="10 11">
    <name type="scientific">Sagittula stellata (strain ATCC 700073 / DSM 11524 / E-37)</name>
    <dbReference type="NCBI Taxonomy" id="388399"/>
    <lineage>
        <taxon>Bacteria</taxon>
        <taxon>Pseudomonadati</taxon>
        <taxon>Pseudomonadota</taxon>
        <taxon>Alphaproteobacteria</taxon>
        <taxon>Rhodobacterales</taxon>
        <taxon>Roseobacteraceae</taxon>
        <taxon>Sagittula</taxon>
    </lineage>
</organism>
<dbReference type="OrthoDB" id="2436196at2"/>
<protein>
    <recommendedName>
        <fullName evidence="4 8">L-2,4-diaminobutyric acid acetyltransferase</fullName>
        <shortName evidence="8">DABA acetyltransferase</shortName>
        <ecNumber evidence="3 8">2.3.1.178</ecNumber>
    </recommendedName>
</protein>
<dbReference type="RefSeq" id="WP_005862532.1">
    <property type="nucleotide sequence ID" value="NZ_AAYA01000015.1"/>
</dbReference>
<gene>
    <name evidence="8" type="primary">ectA</name>
    <name evidence="10" type="ORF">SSE37_14924</name>
</gene>
<comment type="function">
    <text evidence="8">Catalyzes the acetylation of L-2,4-diaminobutyrate (DABA) to gamma-N-acetyl-alpha,gamma-diaminobutyric acid (ADABA) with acetyl coenzyme A.</text>
</comment>
<dbReference type="InterPro" id="IPR016181">
    <property type="entry name" value="Acyl_CoA_acyltransferase"/>
</dbReference>
<evidence type="ECO:0000313" key="10">
    <source>
        <dbReference type="EMBL" id="EBA06506.1"/>
    </source>
</evidence>
<dbReference type="InterPro" id="IPR012772">
    <property type="entry name" value="Ectoine_EctA"/>
</dbReference>
<evidence type="ECO:0000256" key="3">
    <source>
        <dbReference type="ARBA" id="ARBA00012355"/>
    </source>
</evidence>
<evidence type="ECO:0000256" key="8">
    <source>
        <dbReference type="RuleBase" id="RU365045"/>
    </source>
</evidence>
<dbReference type="SUPFAM" id="SSF55729">
    <property type="entry name" value="Acyl-CoA N-acyltransferases (Nat)"/>
    <property type="match status" value="1"/>
</dbReference>
<dbReference type="NCBIfam" id="TIGR02406">
    <property type="entry name" value="ectoine_EctA"/>
    <property type="match status" value="1"/>
</dbReference>
<dbReference type="CDD" id="cd04301">
    <property type="entry name" value="NAT_SF"/>
    <property type="match status" value="1"/>
</dbReference>
<comment type="caution">
    <text evidence="10">The sequence shown here is derived from an EMBL/GenBank/DDBJ whole genome shotgun (WGS) entry which is preliminary data.</text>
</comment>
<evidence type="ECO:0000256" key="2">
    <source>
        <dbReference type="ARBA" id="ARBA00010712"/>
    </source>
</evidence>
<dbReference type="EMBL" id="AAYA01000015">
    <property type="protein sequence ID" value="EBA06506.1"/>
    <property type="molecule type" value="Genomic_DNA"/>
</dbReference>
<keyword evidence="6 8" id="KW-0012">Acyltransferase</keyword>
<evidence type="ECO:0000259" key="9">
    <source>
        <dbReference type="PROSITE" id="PS51186"/>
    </source>
</evidence>
<evidence type="ECO:0000313" key="11">
    <source>
        <dbReference type="Proteomes" id="UP000005713"/>
    </source>
</evidence>
<evidence type="ECO:0000256" key="7">
    <source>
        <dbReference type="ARBA" id="ARBA00048924"/>
    </source>
</evidence>
<reference evidence="10 11" key="1">
    <citation type="submission" date="2006-06" db="EMBL/GenBank/DDBJ databases">
        <authorList>
            <person name="Moran M.A."/>
            <person name="Ferriera S."/>
            <person name="Johnson J."/>
            <person name="Kravitz S."/>
            <person name="Beeson K."/>
            <person name="Sutton G."/>
            <person name="Rogers Y.-H."/>
            <person name="Friedman R."/>
            <person name="Frazier M."/>
            <person name="Venter J.C."/>
        </authorList>
    </citation>
    <scope>NUCLEOTIDE SEQUENCE [LARGE SCALE GENOMIC DNA]</scope>
    <source>
        <strain evidence="10 11">E-37</strain>
    </source>
</reference>
<evidence type="ECO:0000256" key="1">
    <source>
        <dbReference type="ARBA" id="ARBA00004978"/>
    </source>
</evidence>
<proteinExistence type="inferred from homology"/>
<sequence length="176" mass="19353">MQHPRDLARQALPTLRTPVSEDGSGIWELVRACKPLDENSMYCNLLQCDHFSDTCVVADMGGEAIGWVSAYILPNDPETLFVWQVAVSEKARGMGLGGKMLAEILNRDVCADVTRLQTTITSDNKASWGLFRKFARNQGGSLSSEPHFIREDHFAGRAATENMVTIEMPNPVAQAA</sequence>
<dbReference type="EC" id="2.3.1.178" evidence="3 8"/>
<evidence type="ECO:0000256" key="6">
    <source>
        <dbReference type="ARBA" id="ARBA00023315"/>
    </source>
</evidence>
<dbReference type="UniPathway" id="UPA00067">
    <property type="reaction ID" value="UER00122"/>
</dbReference>
<comment type="pathway">
    <text evidence="1 8">Amine and polyamine biosynthesis; ectoine biosynthesis; L-ectoine from L-aspartate 4-semialdehyde: step 2/3.</text>
</comment>
<evidence type="ECO:0000256" key="4">
    <source>
        <dbReference type="ARBA" id="ARBA00017935"/>
    </source>
</evidence>
<dbReference type="PROSITE" id="PS51186">
    <property type="entry name" value="GNAT"/>
    <property type="match status" value="1"/>
</dbReference>
<dbReference type="InterPro" id="IPR000182">
    <property type="entry name" value="GNAT_dom"/>
</dbReference>
<feature type="domain" description="N-acetyltransferase" evidence="9">
    <location>
        <begin position="13"/>
        <end position="173"/>
    </location>
</feature>
<keyword evidence="11" id="KW-1185">Reference proteome</keyword>
<keyword evidence="5 8" id="KW-0808">Transferase</keyword>
<dbReference type="eggNOG" id="COG0456">
    <property type="taxonomic scope" value="Bacteria"/>
</dbReference>
<comment type="catalytic activity">
    <reaction evidence="7 8">
        <text>L-2,4-diaminobutanoate + acetyl-CoA = (2S)-4-acetamido-2-aminobutanoate + CoA + H(+)</text>
        <dbReference type="Rhea" id="RHEA:16901"/>
        <dbReference type="ChEBI" id="CHEBI:15378"/>
        <dbReference type="ChEBI" id="CHEBI:57287"/>
        <dbReference type="ChEBI" id="CHEBI:57288"/>
        <dbReference type="ChEBI" id="CHEBI:58761"/>
        <dbReference type="ChEBI" id="CHEBI:58929"/>
        <dbReference type="EC" id="2.3.1.178"/>
    </reaction>
</comment>
<dbReference type="Proteomes" id="UP000005713">
    <property type="component" value="Unassembled WGS sequence"/>
</dbReference>
<evidence type="ECO:0000256" key="5">
    <source>
        <dbReference type="ARBA" id="ARBA00022679"/>
    </source>
</evidence>
<dbReference type="Pfam" id="PF00583">
    <property type="entry name" value="Acetyltransf_1"/>
    <property type="match status" value="1"/>
</dbReference>
<name>A3K8R8_SAGS3</name>
<comment type="similarity">
    <text evidence="2 8">Belongs to the acetyltransferase family. EctA subfamily.</text>
</comment>
<dbReference type="GO" id="GO:0033816">
    <property type="term" value="F:diaminobutyrate acetyltransferase activity"/>
    <property type="evidence" value="ECO:0007669"/>
    <property type="project" value="UniProtKB-EC"/>
</dbReference>
<dbReference type="AlphaFoldDB" id="A3K8R8"/>